<sequence>MFHLRWFKPPTPKPFYYSQMNPEERVIWEIIGKEKITSYFTKHGKIKTRKLSKEERAHSQKIFFDNRCGRGIFGGDWMRSELPKSKNRLGKEGQVSSSDTSASDGSEVAGRSAGEWPRE</sequence>
<gene>
    <name evidence="1" type="ORF">OPT61_g5073</name>
</gene>
<dbReference type="EMBL" id="JAPHNI010000313">
    <property type="protein sequence ID" value="KAJ8112588.1"/>
    <property type="molecule type" value="Genomic_DNA"/>
</dbReference>
<keyword evidence="2" id="KW-1185">Reference proteome</keyword>
<accession>A0ACC2IBT2</accession>
<dbReference type="Proteomes" id="UP001153331">
    <property type="component" value="Unassembled WGS sequence"/>
</dbReference>
<reference evidence="1" key="1">
    <citation type="submission" date="2022-11" db="EMBL/GenBank/DDBJ databases">
        <title>Genome Sequence of Boeremia exigua.</title>
        <authorList>
            <person name="Buettner E."/>
        </authorList>
    </citation>
    <scope>NUCLEOTIDE SEQUENCE</scope>
    <source>
        <strain evidence="1">CU02</strain>
    </source>
</reference>
<evidence type="ECO:0000313" key="2">
    <source>
        <dbReference type="Proteomes" id="UP001153331"/>
    </source>
</evidence>
<name>A0ACC2IBT2_9PLEO</name>
<protein>
    <submittedName>
        <fullName evidence="1">Uncharacterized protein</fullName>
    </submittedName>
</protein>
<organism evidence="1 2">
    <name type="scientific">Boeremia exigua</name>
    <dbReference type="NCBI Taxonomy" id="749465"/>
    <lineage>
        <taxon>Eukaryota</taxon>
        <taxon>Fungi</taxon>
        <taxon>Dikarya</taxon>
        <taxon>Ascomycota</taxon>
        <taxon>Pezizomycotina</taxon>
        <taxon>Dothideomycetes</taxon>
        <taxon>Pleosporomycetidae</taxon>
        <taxon>Pleosporales</taxon>
        <taxon>Pleosporineae</taxon>
        <taxon>Didymellaceae</taxon>
        <taxon>Boeremia</taxon>
    </lineage>
</organism>
<proteinExistence type="predicted"/>
<evidence type="ECO:0000313" key="1">
    <source>
        <dbReference type="EMBL" id="KAJ8112588.1"/>
    </source>
</evidence>
<comment type="caution">
    <text evidence="1">The sequence shown here is derived from an EMBL/GenBank/DDBJ whole genome shotgun (WGS) entry which is preliminary data.</text>
</comment>